<feature type="domain" description="Fucosyltransferase C-terminal" evidence="6">
    <location>
        <begin position="2"/>
        <end position="152"/>
    </location>
</feature>
<keyword evidence="4 5" id="KW-0808">Transferase</keyword>
<sequence>MAVISNCYTENSIRMDYTQDINKYFTVDGFGSCFNNIISNERFNSLCKKYKFYLAFENSVCDDYITEKYCTPLRCGTIPIIMSYKHNLVNLIPGSYINAFDYHSPEHLAEYLFQIVNNFTLYKSYFEWKKHYKVTSCRIHSKTCEMVDIIFRTRKFQIDDQSVSELLDESTCLSAKNTREYLYRNV</sequence>
<dbReference type="InterPro" id="IPR038577">
    <property type="entry name" value="GT10-like_C_sf"/>
</dbReference>
<evidence type="ECO:0000256" key="4">
    <source>
        <dbReference type="ARBA" id="ARBA00022679"/>
    </source>
</evidence>
<dbReference type="UniPathway" id="UPA00378"/>
<dbReference type="AlphaFoldDB" id="A0A0C2MK71"/>
<dbReference type="PANTHER" id="PTHR11929">
    <property type="entry name" value="ALPHA- 1,3 -FUCOSYLTRANSFERASE"/>
    <property type="match status" value="1"/>
</dbReference>
<dbReference type="Gene3D" id="3.40.50.11660">
    <property type="entry name" value="Glycosyl transferase family 10, C-terminal domain"/>
    <property type="match status" value="1"/>
</dbReference>
<evidence type="ECO:0000313" key="8">
    <source>
        <dbReference type="Proteomes" id="UP000031668"/>
    </source>
</evidence>
<dbReference type="OMA" id="ATSKECY"/>
<dbReference type="InterPro" id="IPR055270">
    <property type="entry name" value="Glyco_tran_10_C"/>
</dbReference>
<keyword evidence="5" id="KW-0333">Golgi apparatus</keyword>
<comment type="pathway">
    <text evidence="1">Protein modification; protein glycosylation.</text>
</comment>
<evidence type="ECO:0000259" key="6">
    <source>
        <dbReference type="Pfam" id="PF00852"/>
    </source>
</evidence>
<evidence type="ECO:0000313" key="7">
    <source>
        <dbReference type="EMBL" id="KII67601.1"/>
    </source>
</evidence>
<evidence type="ECO:0000256" key="5">
    <source>
        <dbReference type="RuleBase" id="RU003832"/>
    </source>
</evidence>
<dbReference type="InterPro" id="IPR001503">
    <property type="entry name" value="Glyco_trans_10"/>
</dbReference>
<dbReference type="OrthoDB" id="427096at2759"/>
<dbReference type="Pfam" id="PF00852">
    <property type="entry name" value="Glyco_transf_10"/>
    <property type="match status" value="1"/>
</dbReference>
<organism evidence="7 8">
    <name type="scientific">Thelohanellus kitauei</name>
    <name type="common">Myxosporean</name>
    <dbReference type="NCBI Taxonomy" id="669202"/>
    <lineage>
        <taxon>Eukaryota</taxon>
        <taxon>Metazoa</taxon>
        <taxon>Cnidaria</taxon>
        <taxon>Myxozoa</taxon>
        <taxon>Myxosporea</taxon>
        <taxon>Bivalvulida</taxon>
        <taxon>Platysporina</taxon>
        <taxon>Myxobolidae</taxon>
        <taxon>Thelohanellus</taxon>
    </lineage>
</organism>
<reference evidence="7 8" key="1">
    <citation type="journal article" date="2014" name="Genome Biol. Evol.">
        <title>The genome of the myxosporean Thelohanellus kitauei shows adaptations to nutrient acquisition within its fish host.</title>
        <authorList>
            <person name="Yang Y."/>
            <person name="Xiong J."/>
            <person name="Zhou Z."/>
            <person name="Huo F."/>
            <person name="Miao W."/>
            <person name="Ran C."/>
            <person name="Liu Y."/>
            <person name="Zhang J."/>
            <person name="Feng J."/>
            <person name="Wang M."/>
            <person name="Wang M."/>
            <person name="Wang L."/>
            <person name="Yao B."/>
        </authorList>
    </citation>
    <scope>NUCLEOTIDE SEQUENCE [LARGE SCALE GENOMIC DNA]</scope>
    <source>
        <strain evidence="7">Wuqing</strain>
    </source>
</reference>
<keyword evidence="3 5" id="KW-0328">Glycosyltransferase</keyword>
<gene>
    <name evidence="7" type="ORF">RF11_14335</name>
</gene>
<dbReference type="SUPFAM" id="SSF53756">
    <property type="entry name" value="UDP-Glycosyltransferase/glycogen phosphorylase"/>
    <property type="match status" value="1"/>
</dbReference>
<dbReference type="GO" id="GO:0046920">
    <property type="term" value="F:alpha-(1-&gt;3)-fucosyltransferase activity"/>
    <property type="evidence" value="ECO:0007669"/>
    <property type="project" value="TreeGrafter"/>
</dbReference>
<proteinExistence type="inferred from homology"/>
<keyword evidence="5" id="KW-0472">Membrane</keyword>
<evidence type="ECO:0000256" key="3">
    <source>
        <dbReference type="ARBA" id="ARBA00022676"/>
    </source>
</evidence>
<keyword evidence="8" id="KW-1185">Reference proteome</keyword>
<dbReference type="EC" id="2.4.1.-" evidence="5"/>
<keyword evidence="5" id="KW-0812">Transmembrane</keyword>
<evidence type="ECO:0000256" key="2">
    <source>
        <dbReference type="ARBA" id="ARBA00008919"/>
    </source>
</evidence>
<accession>A0A0C2MK71</accession>
<dbReference type="GO" id="GO:0032580">
    <property type="term" value="C:Golgi cisterna membrane"/>
    <property type="evidence" value="ECO:0007669"/>
    <property type="project" value="UniProtKB-SubCell"/>
</dbReference>
<protein>
    <recommendedName>
        <fullName evidence="5">Fucosyltransferase</fullName>
        <ecNumber evidence="5">2.4.1.-</ecNumber>
    </recommendedName>
</protein>
<evidence type="ECO:0000256" key="1">
    <source>
        <dbReference type="ARBA" id="ARBA00004922"/>
    </source>
</evidence>
<name>A0A0C2MK71_THEKT</name>
<comment type="caution">
    <text evidence="7">The sequence shown here is derived from an EMBL/GenBank/DDBJ whole genome shotgun (WGS) entry which is preliminary data.</text>
</comment>
<dbReference type="PANTHER" id="PTHR11929:SF145">
    <property type="entry name" value="ALPHA-(1,3)-FUCOSYLTRANSFERASE FUT-1"/>
    <property type="match status" value="1"/>
</dbReference>
<dbReference type="EMBL" id="JWZT01003130">
    <property type="protein sequence ID" value="KII67601.1"/>
    <property type="molecule type" value="Genomic_DNA"/>
</dbReference>
<comment type="subcellular location">
    <subcellularLocation>
        <location evidence="5">Golgi apparatus</location>
        <location evidence="5">Golgi stack membrane</location>
        <topology evidence="5">Single-pass type II membrane protein</topology>
    </subcellularLocation>
</comment>
<dbReference type="Proteomes" id="UP000031668">
    <property type="component" value="Unassembled WGS sequence"/>
</dbReference>
<comment type="similarity">
    <text evidence="2 5">Belongs to the glycosyltransferase 10 family.</text>
</comment>